<reference evidence="1" key="1">
    <citation type="submission" date="2014-09" db="EMBL/GenBank/DDBJ databases">
        <authorList>
            <person name="Magalhaes I.L.F."/>
            <person name="Oliveira U."/>
            <person name="Santos F.R."/>
            <person name="Vidigal T.H.D.A."/>
            <person name="Brescovit A.D."/>
            <person name="Santos A.J."/>
        </authorList>
    </citation>
    <scope>NUCLEOTIDE SEQUENCE</scope>
    <source>
        <tissue evidence="1">Shoot tissue taken approximately 20 cm above the soil surface</tissue>
    </source>
</reference>
<reference evidence="1" key="2">
    <citation type="journal article" date="2015" name="Data Brief">
        <title>Shoot transcriptome of the giant reed, Arundo donax.</title>
        <authorList>
            <person name="Barrero R.A."/>
            <person name="Guerrero F.D."/>
            <person name="Moolhuijzen P."/>
            <person name="Goolsby J.A."/>
            <person name="Tidwell J."/>
            <person name="Bellgard S.E."/>
            <person name="Bellgard M.I."/>
        </authorList>
    </citation>
    <scope>NUCLEOTIDE SEQUENCE</scope>
    <source>
        <tissue evidence="1">Shoot tissue taken approximately 20 cm above the soil surface</tissue>
    </source>
</reference>
<sequence length="27" mass="3242">MIFFYIGCLFYFIAHHFIQFIATVTVV</sequence>
<protein>
    <submittedName>
        <fullName evidence="1">Uncharacterized protein</fullName>
    </submittedName>
</protein>
<evidence type="ECO:0000313" key="1">
    <source>
        <dbReference type="EMBL" id="JAD39297.1"/>
    </source>
</evidence>
<dbReference type="AlphaFoldDB" id="A0A0A8ZWY1"/>
<proteinExistence type="predicted"/>
<dbReference type="EMBL" id="GBRH01258598">
    <property type="protein sequence ID" value="JAD39297.1"/>
    <property type="molecule type" value="Transcribed_RNA"/>
</dbReference>
<organism evidence="1">
    <name type="scientific">Arundo donax</name>
    <name type="common">Giant reed</name>
    <name type="synonym">Donax arundinaceus</name>
    <dbReference type="NCBI Taxonomy" id="35708"/>
    <lineage>
        <taxon>Eukaryota</taxon>
        <taxon>Viridiplantae</taxon>
        <taxon>Streptophyta</taxon>
        <taxon>Embryophyta</taxon>
        <taxon>Tracheophyta</taxon>
        <taxon>Spermatophyta</taxon>
        <taxon>Magnoliopsida</taxon>
        <taxon>Liliopsida</taxon>
        <taxon>Poales</taxon>
        <taxon>Poaceae</taxon>
        <taxon>PACMAD clade</taxon>
        <taxon>Arundinoideae</taxon>
        <taxon>Arundineae</taxon>
        <taxon>Arundo</taxon>
    </lineage>
</organism>
<accession>A0A0A8ZWY1</accession>
<name>A0A0A8ZWY1_ARUDO</name>